<evidence type="ECO:0000256" key="13">
    <source>
        <dbReference type="ARBA" id="ARBA00093507"/>
    </source>
</evidence>
<evidence type="ECO:0000256" key="5">
    <source>
        <dbReference type="ARBA" id="ARBA00022499"/>
    </source>
</evidence>
<dbReference type="InParanoid" id="A0A163MW40"/>
<dbReference type="GO" id="GO:0001725">
    <property type="term" value="C:stress fiber"/>
    <property type="evidence" value="ECO:0007669"/>
    <property type="project" value="UniProtKB-SubCell"/>
</dbReference>
<evidence type="ECO:0000256" key="6">
    <source>
        <dbReference type="ARBA" id="ARBA00022553"/>
    </source>
</evidence>
<keyword evidence="6" id="KW-0597">Phosphoprotein</keyword>
<keyword evidence="8" id="KW-0007">Acetylation</keyword>
<dbReference type="STRING" id="4829.A0A163MW40"/>
<dbReference type="EMBL" id="LT555008">
    <property type="protein sequence ID" value="SAM09351.1"/>
    <property type="molecule type" value="Genomic_DNA"/>
</dbReference>
<evidence type="ECO:0000256" key="9">
    <source>
        <dbReference type="ARBA" id="ARBA00023054"/>
    </source>
</evidence>
<evidence type="ECO:0000256" key="7">
    <source>
        <dbReference type="ARBA" id="ARBA00022843"/>
    </source>
</evidence>
<keyword evidence="15" id="KW-1185">Reference proteome</keyword>
<evidence type="ECO:0000256" key="8">
    <source>
        <dbReference type="ARBA" id="ARBA00022990"/>
    </source>
</evidence>
<evidence type="ECO:0000256" key="1">
    <source>
        <dbReference type="ARBA" id="ARBA00004300"/>
    </source>
</evidence>
<gene>
    <name evidence="14" type="primary">ABSGL_15027.1 scaffold 15162</name>
</gene>
<name>A0A163MW40_ABSGL</name>
<keyword evidence="10" id="KW-0206">Cytoskeleton</keyword>
<sequence>MPFNFHVDTTAICFSLPFAHYHCGCPALKTIHPEHSKDNVDHPPADVAKTDHLPPQLQSSIFAQDNVKRGTAGCQLSFPDFAGGLYPLSRLYFCEDCHEIRCPQCVQDEIVSYYCPNCLFEVPTASVKGEKNRCARNCFQCPVCHNTLAVNASQESTSSPQVNAGPYFLTCSVCRWNSQEINMSFEKPTGLALQLLKSEDDLASTREFNHLKAHFEQHLRINTSSLPSSFLSLSNSGTFSKTIGSNSLGVSTSRHGSPFYNLQLSTVRQQQQQRKLMDDITTYEPLERAPDTESGTLELLVGLQEIDSVSTLPQRYTQLHEQPYLESQLRPQRTHLRIKRSKRCRTCRHFLIKPEPKAQATRFKIKLVARNYLPTITITALDTPSAVSPPQHPRMTLGVSTQFALKFTNPLYEELTVSLAIPSTAQHNRRTIDEPTPGLPCTVNGSVAIITPHFTISPYNETVEYDDEMFPVDSTHAPPLVGIYSKRNNSTSILVEVIPQALGEFKFPLLVTCKYKPDEGRMDMSLDDIDPEVDLESSMNGSRKANSLINVDDDEKIKCYSFWCLIGLGNVVVPASSSLLQ</sequence>
<evidence type="ECO:0000313" key="14">
    <source>
        <dbReference type="EMBL" id="SAM09351.1"/>
    </source>
</evidence>
<reference evidence="14" key="1">
    <citation type="submission" date="2016-04" db="EMBL/GenBank/DDBJ databases">
        <authorList>
            <person name="Evans L.H."/>
            <person name="Alamgir A."/>
            <person name="Owens N."/>
            <person name="Weber N.D."/>
            <person name="Virtaneva K."/>
            <person name="Barbian K."/>
            <person name="Babar A."/>
            <person name="Rosenke K."/>
        </authorList>
    </citation>
    <scope>NUCLEOTIDE SEQUENCE [LARGE SCALE GENOMIC DNA]</scope>
    <source>
        <strain evidence="14">CBS 101.48</strain>
    </source>
</reference>
<evidence type="ECO:0000256" key="11">
    <source>
        <dbReference type="ARBA" id="ARBA00034776"/>
    </source>
</evidence>
<proteinExistence type="inferred from homology"/>
<keyword evidence="7" id="KW-0832">Ubl conjugation</keyword>
<comment type="subcellular location">
    <subcellularLocation>
        <location evidence="1">Cytoplasm</location>
        <location evidence="1">Cytoskeleton</location>
        <location evidence="1">Microtubule organizing center</location>
        <location evidence="1">Centrosome</location>
    </subcellularLocation>
    <subcellularLocation>
        <location evidence="2">Cytoplasm</location>
        <location evidence="2">Cytoskeleton</location>
        <location evidence="2">Stress fiber</location>
    </subcellularLocation>
    <subcellularLocation>
        <location evidence="3">Cytoplasm</location>
        <location evidence="3">Myofibril</location>
    </subcellularLocation>
</comment>
<dbReference type="AlphaFoldDB" id="A0A163MW40"/>
<comment type="similarity">
    <text evidence="11">Belongs to the dynactin subunit 4 family.</text>
</comment>
<evidence type="ECO:0000256" key="2">
    <source>
        <dbReference type="ARBA" id="ARBA00004529"/>
    </source>
</evidence>
<evidence type="ECO:0000256" key="12">
    <source>
        <dbReference type="ARBA" id="ARBA00034864"/>
    </source>
</evidence>
<keyword evidence="4" id="KW-0963">Cytoplasm</keyword>
<evidence type="ECO:0000256" key="4">
    <source>
        <dbReference type="ARBA" id="ARBA00022490"/>
    </source>
</evidence>
<accession>A0A163MW40</accession>
<dbReference type="Proteomes" id="UP000078561">
    <property type="component" value="Unassembled WGS sequence"/>
</dbReference>
<keyword evidence="5" id="KW-1017">Isopeptide bond</keyword>
<comment type="subunit">
    <text evidence="13">Subunit of dynactin, a multiprotein complex part of a tripartite complex with dynein and a adapter, such as BICDL1, BICD2 or HOOK3. The dynactin complex is built around ACTR1A/ACTB filament and consists of an actin-related filament composed of a shoulder domain, a pointed end and a barbed end. Its length is defined by its flexible shoulder domain. The soulder is composed of 2 DCTN1 subunits, 4 DCTN2 and 2 DCTN3. The 4 DCNT2 (via N-terminus) bind the ACTR1A filament and act as molecular rulers to determine the length. The pointed end is important for binding dynein-dynactin cargo adapters. Consists of 4 subunits: ACTR10, DCNT4, DCTN5 and DCTN6. The barbed end is composed of a CAPZA1:CAPZB heterodimers, which binds ACTR1A/ACTB filament and dynactin and stabilizes dynactin. Interacts with ATP7B, but not ATP7A, in a copper-dependent manner. Interacts with ANK2; this interaction is required for localization at costameres. Interacts with N4BP2L1.</text>
</comment>
<dbReference type="InterPro" id="IPR008603">
    <property type="entry name" value="DCTN4"/>
</dbReference>
<evidence type="ECO:0000313" key="15">
    <source>
        <dbReference type="Proteomes" id="UP000078561"/>
    </source>
</evidence>
<evidence type="ECO:0000256" key="10">
    <source>
        <dbReference type="ARBA" id="ARBA00023212"/>
    </source>
</evidence>
<dbReference type="OrthoDB" id="283815at2759"/>
<protein>
    <recommendedName>
        <fullName evidence="12">Dynactin subunit 4</fullName>
    </recommendedName>
</protein>
<keyword evidence="9" id="KW-0175">Coiled coil</keyword>
<dbReference type="OMA" id="CGYCMWT"/>
<dbReference type="PANTHER" id="PTHR13034">
    <property type="entry name" value="DYNACTIN P62 SUBUNIT"/>
    <property type="match status" value="1"/>
</dbReference>
<organism evidence="14">
    <name type="scientific">Absidia glauca</name>
    <name type="common">Pin mould</name>
    <dbReference type="NCBI Taxonomy" id="4829"/>
    <lineage>
        <taxon>Eukaryota</taxon>
        <taxon>Fungi</taxon>
        <taxon>Fungi incertae sedis</taxon>
        <taxon>Mucoromycota</taxon>
        <taxon>Mucoromycotina</taxon>
        <taxon>Mucoromycetes</taxon>
        <taxon>Mucorales</taxon>
        <taxon>Cunninghamellaceae</taxon>
        <taxon>Absidia</taxon>
    </lineage>
</organism>
<evidence type="ECO:0000256" key="3">
    <source>
        <dbReference type="ARBA" id="ARBA00004657"/>
    </source>
</evidence>
<dbReference type="Pfam" id="PF05502">
    <property type="entry name" value="Dynactin_p62"/>
    <property type="match status" value="2"/>
</dbReference>
<dbReference type="PANTHER" id="PTHR13034:SF2">
    <property type="entry name" value="DYNACTIN SUBUNIT 4"/>
    <property type="match status" value="1"/>
</dbReference>
<dbReference type="GO" id="GO:0005869">
    <property type="term" value="C:dynactin complex"/>
    <property type="evidence" value="ECO:0007669"/>
    <property type="project" value="InterPro"/>
</dbReference>